<organism evidence="1">
    <name type="scientific">Desertifilum tharense IPPAS B-1220</name>
    <dbReference type="NCBI Taxonomy" id="1781255"/>
    <lineage>
        <taxon>Bacteria</taxon>
        <taxon>Bacillati</taxon>
        <taxon>Cyanobacteriota</taxon>
        <taxon>Cyanophyceae</taxon>
        <taxon>Desertifilales</taxon>
        <taxon>Desertifilaceae</taxon>
        <taxon>Desertifilum</taxon>
    </lineage>
</organism>
<gene>
    <name evidence="1" type="ORF">BH720_00860</name>
</gene>
<dbReference type="AlphaFoldDB" id="A0A1E5QQU1"/>
<sequence length="73" mass="7989">MGGKKKGVGNWELGVGGKKKGVGNWGLGKKRVGRWEGRRELGRSTTSVNIQGWVSVSETQQQQGLCWVSDFNL</sequence>
<protein>
    <submittedName>
        <fullName evidence="1">Uncharacterized protein</fullName>
    </submittedName>
</protein>
<proteinExistence type="predicted"/>
<name>A0A1E5QQU1_9CYAN</name>
<dbReference type="EMBL" id="MJGC01000016">
    <property type="protein sequence ID" value="OEJ77020.1"/>
    <property type="molecule type" value="Genomic_DNA"/>
</dbReference>
<comment type="caution">
    <text evidence="1">The sequence shown here is derived from an EMBL/GenBank/DDBJ whole genome shotgun (WGS) entry which is preliminary data.</text>
</comment>
<accession>A0A1E5QQU1</accession>
<reference evidence="1" key="1">
    <citation type="submission" date="2016-09" db="EMBL/GenBank/DDBJ databases">
        <title>Draft genome of thermotolerant cyanobacterium Desertifilum sp. strain IPPAS B-1220.</title>
        <authorList>
            <person name="Sinetova M.A."/>
            <person name="Bolakhan K."/>
            <person name="Zayadan B.K."/>
            <person name="Mironov K.S."/>
            <person name="Ustinova V."/>
            <person name="Kupriyanova E.V."/>
            <person name="Sidorov R.A."/>
            <person name="Skrypnik A.N."/>
            <person name="Gogoleva N.E."/>
            <person name="Gogolev Y.V."/>
            <person name="Los D.A."/>
        </authorList>
    </citation>
    <scope>NUCLEOTIDE SEQUENCE [LARGE SCALE GENOMIC DNA]</scope>
    <source>
        <strain evidence="1">IPPAS B-1220</strain>
    </source>
</reference>
<evidence type="ECO:0000313" key="1">
    <source>
        <dbReference type="EMBL" id="OEJ77020.1"/>
    </source>
</evidence>